<reference evidence="1 3" key="1">
    <citation type="submission" date="2018-05" db="EMBL/GenBank/DDBJ databases">
        <title>Legionella qingyii sp.nov., whole genome shotgun sequence.</title>
        <authorList>
            <person name="Wu H."/>
            <person name="Zhu Q."/>
            <person name="Hu C."/>
        </authorList>
    </citation>
    <scope>NUCLEOTIDE SEQUENCE [LARGE SCALE GENOMIC DNA]</scope>
    <source>
        <strain evidence="1 3">HEB18</strain>
    </source>
</reference>
<dbReference type="Proteomes" id="UP000287374">
    <property type="component" value="Unassembled WGS sequence"/>
</dbReference>
<evidence type="ECO:0000313" key="2">
    <source>
        <dbReference type="EMBL" id="RUR26528.1"/>
    </source>
</evidence>
<dbReference type="EMBL" id="QHJG01000002">
    <property type="protein sequence ID" value="PWY57446.1"/>
    <property type="molecule type" value="Genomic_DNA"/>
</dbReference>
<comment type="caution">
    <text evidence="1">The sequence shown here is derived from an EMBL/GenBank/DDBJ whole genome shotgun (WGS) entry which is preliminary data.</text>
</comment>
<keyword evidence="4" id="KW-1185">Reference proteome</keyword>
<dbReference type="Proteomes" id="UP000247152">
    <property type="component" value="Unassembled WGS sequence"/>
</dbReference>
<protein>
    <submittedName>
        <fullName evidence="1">Coiled coil protein</fullName>
    </submittedName>
</protein>
<evidence type="ECO:0000313" key="3">
    <source>
        <dbReference type="Proteomes" id="UP000247152"/>
    </source>
</evidence>
<sequence length="156" mass="17542">MPVLNKLQPELVKALGKARNFEEQYEALRKKSNSESLRDNQDAITYVDNVIKRYKLIKGTSPSSSDLTILRDSYLKLLKEHAAEVSVLSFSKPEDVASRLKELDFDSDTIDKMTKGLEQAGGDEDTGIALLLSLIICEQTLESCSRNEHGHPSRRF</sequence>
<proteinExistence type="predicted"/>
<organism evidence="1 3">
    <name type="scientific">Legionella qingyii</name>
    <dbReference type="NCBI Taxonomy" id="2184757"/>
    <lineage>
        <taxon>Bacteria</taxon>
        <taxon>Pseudomonadati</taxon>
        <taxon>Pseudomonadota</taxon>
        <taxon>Gammaproteobacteria</taxon>
        <taxon>Legionellales</taxon>
        <taxon>Legionellaceae</taxon>
        <taxon>Legionella</taxon>
    </lineage>
</organism>
<dbReference type="EMBL" id="RZGX01000001">
    <property type="protein sequence ID" value="RUR26528.1"/>
    <property type="molecule type" value="Genomic_DNA"/>
</dbReference>
<gene>
    <name evidence="1" type="ORF">DGG96_01650</name>
    <name evidence="2" type="ORF">ELY20_01015</name>
</gene>
<dbReference type="AlphaFoldDB" id="A0A317U945"/>
<accession>A0A317U945</accession>
<name>A0A317U945_9GAMM</name>
<dbReference type="RefSeq" id="WP_110141278.1">
    <property type="nucleotide sequence ID" value="NZ_QHJG01000002.1"/>
</dbReference>
<reference evidence="2 4" key="2">
    <citation type="submission" date="2018-12" db="EMBL/GenBank/DDBJ databases">
        <title>Legionella sp,whole genome shotgun sequence.</title>
        <authorList>
            <person name="Wu H."/>
        </authorList>
    </citation>
    <scope>NUCLEOTIDE SEQUENCE [LARGE SCALE GENOMIC DNA]</scope>
    <source>
        <strain evidence="4">km489</strain>
        <strain evidence="2">Km489</strain>
    </source>
</reference>
<dbReference type="OrthoDB" id="5653618at2"/>
<evidence type="ECO:0000313" key="1">
    <source>
        <dbReference type="EMBL" id="PWY57446.1"/>
    </source>
</evidence>
<evidence type="ECO:0000313" key="4">
    <source>
        <dbReference type="Proteomes" id="UP000287374"/>
    </source>
</evidence>